<accession>D2VLQ7</accession>
<dbReference type="OrthoDB" id="10253607at2759"/>
<dbReference type="AlphaFoldDB" id="D2VLQ7"/>
<dbReference type="eggNOG" id="KOG0941">
    <property type="taxonomic scope" value="Eukaryota"/>
</dbReference>
<proteinExistence type="predicted"/>
<dbReference type="PANTHER" id="PTHR45982:SF4">
    <property type="entry name" value="PHR DOMAIN-CONTAINING PROTEIN"/>
    <property type="match status" value="1"/>
</dbReference>
<dbReference type="KEGG" id="ngr:NAEGRDRAFT_80469"/>
<dbReference type="RefSeq" id="XP_002674925.1">
    <property type="nucleotide sequence ID" value="XM_002674879.1"/>
</dbReference>
<dbReference type="EMBL" id="GG738881">
    <property type="protein sequence ID" value="EFC42181.1"/>
    <property type="molecule type" value="Genomic_DNA"/>
</dbReference>
<evidence type="ECO:0000313" key="3">
    <source>
        <dbReference type="EMBL" id="EFC42181.1"/>
    </source>
</evidence>
<dbReference type="PANTHER" id="PTHR45982">
    <property type="entry name" value="REGULATOR OF CHROMOSOME CONDENSATION"/>
    <property type="match status" value="1"/>
</dbReference>
<keyword evidence="4" id="KW-1185">Reference proteome</keyword>
<dbReference type="OMA" id="EQEKCKV"/>
<dbReference type="PROSITE" id="PS50012">
    <property type="entry name" value="RCC1_3"/>
    <property type="match status" value="2"/>
</dbReference>
<dbReference type="InterPro" id="IPR000408">
    <property type="entry name" value="Reg_chr_condens"/>
</dbReference>
<dbReference type="GeneID" id="8855553"/>
<gene>
    <name evidence="3" type="ORF">NAEGRDRAFT_80469</name>
</gene>
<feature type="compositionally biased region" description="Polar residues" evidence="2">
    <location>
        <begin position="511"/>
        <end position="522"/>
    </location>
</feature>
<dbReference type="InterPro" id="IPR009091">
    <property type="entry name" value="RCC1/BLIP-II"/>
</dbReference>
<dbReference type="Gene3D" id="2.130.10.30">
    <property type="entry name" value="Regulator of chromosome condensation 1/beta-lactamase-inhibitor protein II"/>
    <property type="match status" value="2"/>
</dbReference>
<evidence type="ECO:0000256" key="1">
    <source>
        <dbReference type="PROSITE-ProRule" id="PRU00235"/>
    </source>
</evidence>
<reference evidence="3 4" key="1">
    <citation type="journal article" date="2010" name="Cell">
        <title>The genome of Naegleria gruberi illuminates early eukaryotic versatility.</title>
        <authorList>
            <person name="Fritz-Laylin L.K."/>
            <person name="Prochnik S.E."/>
            <person name="Ginger M.L."/>
            <person name="Dacks J.B."/>
            <person name="Carpenter M.L."/>
            <person name="Field M.C."/>
            <person name="Kuo A."/>
            <person name="Paredez A."/>
            <person name="Chapman J."/>
            <person name="Pham J."/>
            <person name="Shu S."/>
            <person name="Neupane R."/>
            <person name="Cipriano M."/>
            <person name="Mancuso J."/>
            <person name="Tu H."/>
            <person name="Salamov A."/>
            <person name="Lindquist E."/>
            <person name="Shapiro H."/>
            <person name="Lucas S."/>
            <person name="Grigoriev I.V."/>
            <person name="Cande W.Z."/>
            <person name="Fulton C."/>
            <person name="Rokhsar D.S."/>
            <person name="Dawson S.C."/>
        </authorList>
    </citation>
    <scope>NUCLEOTIDE SEQUENCE [LARGE SCALE GENOMIC DNA]</scope>
    <source>
        <strain evidence="3 4">NEG-M</strain>
    </source>
</reference>
<protein>
    <submittedName>
        <fullName evidence="3">Uncharacterized protein</fullName>
    </submittedName>
</protein>
<evidence type="ECO:0000313" key="4">
    <source>
        <dbReference type="Proteomes" id="UP000006671"/>
    </source>
</evidence>
<dbReference type="PROSITE" id="PS00626">
    <property type="entry name" value="RCC1_2"/>
    <property type="match status" value="1"/>
</dbReference>
<dbReference type="VEuPathDB" id="AmoebaDB:NAEGRDRAFT_80469"/>
<dbReference type="Pfam" id="PF13540">
    <property type="entry name" value="RCC1_2"/>
    <property type="match status" value="1"/>
</dbReference>
<dbReference type="InterPro" id="IPR051553">
    <property type="entry name" value="Ran_GTPase-activating"/>
</dbReference>
<sequence length="522" mass="58382">MSLRILCFGDNSHHQLGVQTSTNYERRNIILSAMHPSQNMVAGSQLLQHDHNSYWTREEQEKCKVHILNTTKVFNKQTIVKVICGTNRTFFITDSHKVYCCGMNDLQNLPVSFKNSMVDDDYKSRKYVKTPTLCDLLEEDIVDVSCGYFYNLFIGRRPLVMYASGNNTFGQCSLSDSAGLPKIVNPPQLVDMSKLKPTSTSILQVACGTNHTLMLTNDNRVYITGSPDNGKLGFDPSDNANSELLDEDIVPQFSLLKCKDIDSKTVQVQAGNAWSLFLRNDGQVYFCGQSKLFVEPVFTPTLVKTTLPVSRIISGSEHAFFLFRKNEQEISLAGFGRYLEGQLGQKISSQRDRLDGTNLNDVPLPEDIAKTFSDISVGGYHTVCTTTSLEKDQSSINHVYVTGSNICNQLGYYLDEMRESPLAEPSVSTFSKIERHYVDLHLKSSKFKINAACGELHTFIYFTSDSNLNTVCAHFSGGVLHPSLDAWVDINIVTTSSSSEKKSRKIEQVDEPSTQPSKKLKQ</sequence>
<dbReference type="Proteomes" id="UP000006671">
    <property type="component" value="Unassembled WGS sequence"/>
</dbReference>
<feature type="repeat" description="RCC1" evidence="1">
    <location>
        <begin position="328"/>
        <end position="388"/>
    </location>
</feature>
<feature type="repeat" description="RCC1" evidence="1">
    <location>
        <begin position="159"/>
        <end position="218"/>
    </location>
</feature>
<feature type="region of interest" description="Disordered" evidence="2">
    <location>
        <begin position="497"/>
        <end position="522"/>
    </location>
</feature>
<evidence type="ECO:0000256" key="2">
    <source>
        <dbReference type="SAM" id="MobiDB-lite"/>
    </source>
</evidence>
<feature type="compositionally biased region" description="Basic and acidic residues" evidence="2">
    <location>
        <begin position="499"/>
        <end position="508"/>
    </location>
</feature>
<organism evidence="4">
    <name type="scientific">Naegleria gruberi</name>
    <name type="common">Amoeba</name>
    <dbReference type="NCBI Taxonomy" id="5762"/>
    <lineage>
        <taxon>Eukaryota</taxon>
        <taxon>Discoba</taxon>
        <taxon>Heterolobosea</taxon>
        <taxon>Tetramitia</taxon>
        <taxon>Eutetramitia</taxon>
        <taxon>Vahlkampfiidae</taxon>
        <taxon>Naegleria</taxon>
    </lineage>
</organism>
<name>D2VLQ7_NAEGR</name>
<dbReference type="InParanoid" id="D2VLQ7"/>
<dbReference type="SUPFAM" id="SSF50985">
    <property type="entry name" value="RCC1/BLIP-II"/>
    <property type="match status" value="2"/>
</dbReference>